<dbReference type="EMBL" id="VIKU02000001">
    <property type="protein sequence ID" value="NHF58426.1"/>
    <property type="molecule type" value="Genomic_DNA"/>
</dbReference>
<feature type="transmembrane region" description="Helical" evidence="1">
    <location>
        <begin position="75"/>
        <end position="94"/>
    </location>
</feature>
<sequence length="143" mass="15335">MSKIVKIALIAVGLISAVLWLMLPDSNMPPAEAAQSGAMNAMFWLTYLLLGIAVVFSLGFALKNMFSNPAGLKKTLFAIGGFALVAIISYVMSSGTDVAPEYMEMSDESTVKKIGMGLYVFFILTAIAVILMIVPSVKKIFSK</sequence>
<proteinExistence type="predicted"/>
<feature type="transmembrane region" description="Helical" evidence="1">
    <location>
        <begin position="43"/>
        <end position="63"/>
    </location>
</feature>
<accession>A0A967E9F6</accession>
<feature type="transmembrane region" description="Helical" evidence="1">
    <location>
        <begin position="114"/>
        <end position="134"/>
    </location>
</feature>
<reference evidence="2" key="1">
    <citation type="submission" date="2019-07" db="EMBL/GenBank/DDBJ databases">
        <authorList>
            <person name="De-Chao Zhang Q."/>
        </authorList>
    </citation>
    <scope>NUCLEOTIDE SEQUENCE</scope>
    <source>
        <strain evidence="2">TP-CH-4</strain>
    </source>
</reference>
<gene>
    <name evidence="2" type="ORF">FK220_003685</name>
</gene>
<comment type="caution">
    <text evidence="2">The sequence shown here is derived from an EMBL/GenBank/DDBJ whole genome shotgun (WGS) entry which is preliminary data.</text>
</comment>
<reference evidence="2" key="2">
    <citation type="submission" date="2020-03" db="EMBL/GenBank/DDBJ databases">
        <title>Flavobacteriaceae bacterium strain TP-CH-4, a member of the family Flavobacteriaceae isolated from a deep-sea seamount.</title>
        <authorList>
            <person name="Zhang D.-C."/>
        </authorList>
    </citation>
    <scope>NUCLEOTIDE SEQUENCE</scope>
    <source>
        <strain evidence="2">TP-CH-4</strain>
    </source>
</reference>
<protein>
    <submittedName>
        <fullName evidence="2">Uncharacterized protein</fullName>
    </submittedName>
</protein>
<keyword evidence="1" id="KW-1133">Transmembrane helix</keyword>
<evidence type="ECO:0000256" key="1">
    <source>
        <dbReference type="SAM" id="Phobius"/>
    </source>
</evidence>
<evidence type="ECO:0000313" key="2">
    <source>
        <dbReference type="EMBL" id="NHF58426.1"/>
    </source>
</evidence>
<evidence type="ECO:0000313" key="3">
    <source>
        <dbReference type="Proteomes" id="UP000707206"/>
    </source>
</evidence>
<dbReference type="AlphaFoldDB" id="A0A967E9F6"/>
<keyword evidence="3" id="KW-1185">Reference proteome</keyword>
<dbReference type="RefSeq" id="WP_152572921.1">
    <property type="nucleotide sequence ID" value="NZ_VIKU02000001.1"/>
</dbReference>
<keyword evidence="1" id="KW-0472">Membrane</keyword>
<organism evidence="2 3">
    <name type="scientific">Pelagihabitans pacificus</name>
    <dbReference type="NCBI Taxonomy" id="2696054"/>
    <lineage>
        <taxon>Bacteria</taxon>
        <taxon>Pseudomonadati</taxon>
        <taxon>Bacteroidota</taxon>
        <taxon>Flavobacteriia</taxon>
        <taxon>Flavobacteriales</taxon>
        <taxon>Flavobacteriaceae</taxon>
        <taxon>Pelagihabitans</taxon>
    </lineage>
</organism>
<keyword evidence="1" id="KW-0812">Transmembrane</keyword>
<name>A0A967E9F6_9FLAO</name>
<dbReference type="Proteomes" id="UP000707206">
    <property type="component" value="Unassembled WGS sequence"/>
</dbReference>